<accession>A0A2H1EC38</accession>
<dbReference type="InterPro" id="IPR036249">
    <property type="entry name" value="Thioredoxin-like_sf"/>
</dbReference>
<keyword evidence="5" id="KW-1185">Reference proteome</keyword>
<evidence type="ECO:0000256" key="1">
    <source>
        <dbReference type="ARBA" id="ARBA00022729"/>
    </source>
</evidence>
<name>A0A2H1EC38_9FLAO</name>
<sequence length="194" mass="22850">MLLFFVILVHLLRRRNKRGNFTHMKNIIIALLLMVSTTVIQAQGVKWMSFEEAIALSKKDPKPVLIDIYTNWCGWCKKMDNTTYQNEVVINYINENYYPVKLNGEEKREIEFKGKVFKYKGQGRRGYHELAAAIMNGKLSYPSTAFLNEELQLLQNVSGYLTEKRLEKILAFFNNKTYKTVKWKDFDKNFKSEI</sequence>
<proteinExistence type="predicted"/>
<dbReference type="STRING" id="1349785.GCA_000509405_01399"/>
<gene>
    <name evidence="4" type="ORF">MARIT_2587</name>
</gene>
<dbReference type="InterPro" id="IPR017937">
    <property type="entry name" value="Thioredoxin_CS"/>
</dbReference>
<dbReference type="InterPro" id="IPR051099">
    <property type="entry name" value="AGR/TXD"/>
</dbReference>
<dbReference type="AlphaFoldDB" id="A0A2H1EC38"/>
<evidence type="ECO:0000313" key="5">
    <source>
        <dbReference type="Proteomes" id="UP000231564"/>
    </source>
</evidence>
<evidence type="ECO:0000256" key="2">
    <source>
        <dbReference type="ARBA" id="ARBA00023284"/>
    </source>
</evidence>
<dbReference type="SUPFAM" id="SSF52833">
    <property type="entry name" value="Thioredoxin-like"/>
    <property type="match status" value="1"/>
</dbReference>
<keyword evidence="1" id="KW-0732">Signal</keyword>
<dbReference type="PANTHER" id="PTHR15337:SF11">
    <property type="entry name" value="THIOREDOXIN DOMAIN-CONTAINING PROTEIN"/>
    <property type="match status" value="1"/>
</dbReference>
<dbReference type="Proteomes" id="UP000231564">
    <property type="component" value="Chromosome MARIT"/>
</dbReference>
<dbReference type="Gene3D" id="3.40.30.10">
    <property type="entry name" value="Glutaredoxin"/>
    <property type="match status" value="1"/>
</dbReference>
<organism evidence="4 5">
    <name type="scientific">Tenacibaculum maritimum NCIMB 2154</name>
    <dbReference type="NCBI Taxonomy" id="1349785"/>
    <lineage>
        <taxon>Bacteria</taxon>
        <taxon>Pseudomonadati</taxon>
        <taxon>Bacteroidota</taxon>
        <taxon>Flavobacteriia</taxon>
        <taxon>Flavobacteriales</taxon>
        <taxon>Flavobacteriaceae</taxon>
        <taxon>Tenacibaculum</taxon>
    </lineage>
</organism>
<keyword evidence="2" id="KW-0676">Redox-active center</keyword>
<reference evidence="4 5" key="1">
    <citation type="submission" date="2016-11" db="EMBL/GenBank/DDBJ databases">
        <authorList>
            <person name="Jaros S."/>
            <person name="Januszkiewicz K."/>
            <person name="Wedrychowicz H."/>
        </authorList>
    </citation>
    <scope>NUCLEOTIDE SEQUENCE [LARGE SCALE GENOMIC DNA]</scope>
    <source>
        <strain evidence="4">NCIMB 2154T</strain>
    </source>
</reference>
<dbReference type="InterPro" id="IPR004879">
    <property type="entry name" value="Ssp411-like_TRX"/>
</dbReference>
<dbReference type="PROSITE" id="PS00194">
    <property type="entry name" value="THIOREDOXIN_1"/>
    <property type="match status" value="1"/>
</dbReference>
<feature type="domain" description="Spermatogenesis-associated protein 20-like TRX" evidence="3">
    <location>
        <begin position="42"/>
        <end position="111"/>
    </location>
</feature>
<dbReference type="PANTHER" id="PTHR15337">
    <property type="entry name" value="ANTERIOR GRADIENT PROTEIN-RELATED"/>
    <property type="match status" value="1"/>
</dbReference>
<dbReference type="Pfam" id="PF03190">
    <property type="entry name" value="Thioredox_DsbH"/>
    <property type="match status" value="1"/>
</dbReference>
<protein>
    <recommendedName>
        <fullName evidence="3">Spermatogenesis-associated protein 20-like TRX domain-containing protein</fullName>
    </recommendedName>
</protein>
<evidence type="ECO:0000313" key="4">
    <source>
        <dbReference type="EMBL" id="SFZ84136.1"/>
    </source>
</evidence>
<dbReference type="KEGG" id="tmar:MARIT_2587"/>
<evidence type="ECO:0000259" key="3">
    <source>
        <dbReference type="Pfam" id="PF03190"/>
    </source>
</evidence>
<dbReference type="EMBL" id="LT634361">
    <property type="protein sequence ID" value="SFZ84136.1"/>
    <property type="molecule type" value="Genomic_DNA"/>
</dbReference>